<dbReference type="InterPro" id="IPR003313">
    <property type="entry name" value="AraC-bd"/>
</dbReference>
<dbReference type="PROSITE" id="PS01124">
    <property type="entry name" value="HTH_ARAC_FAMILY_2"/>
    <property type="match status" value="1"/>
</dbReference>
<dbReference type="GO" id="GO:0003700">
    <property type="term" value="F:DNA-binding transcription factor activity"/>
    <property type="evidence" value="ECO:0007669"/>
    <property type="project" value="InterPro"/>
</dbReference>
<evidence type="ECO:0000256" key="3">
    <source>
        <dbReference type="ARBA" id="ARBA00023163"/>
    </source>
</evidence>
<gene>
    <name evidence="5" type="ORF">EJQ19_02880</name>
</gene>
<keyword evidence="1" id="KW-0805">Transcription regulation</keyword>
<dbReference type="PANTHER" id="PTHR43280">
    <property type="entry name" value="ARAC-FAMILY TRANSCRIPTIONAL REGULATOR"/>
    <property type="match status" value="1"/>
</dbReference>
<accession>A0A430JJL3</accession>
<dbReference type="AlphaFoldDB" id="A0A430JJL3"/>
<dbReference type="OrthoDB" id="9780667at2"/>
<evidence type="ECO:0000259" key="4">
    <source>
        <dbReference type="PROSITE" id="PS01124"/>
    </source>
</evidence>
<keyword evidence="2" id="KW-0238">DNA-binding</keyword>
<dbReference type="PRINTS" id="PR00032">
    <property type="entry name" value="HTHARAC"/>
</dbReference>
<comment type="caution">
    <text evidence="5">The sequence shown here is derived from an EMBL/GenBank/DDBJ whole genome shotgun (WGS) entry which is preliminary data.</text>
</comment>
<dbReference type="InterPro" id="IPR037923">
    <property type="entry name" value="HTH-like"/>
</dbReference>
<evidence type="ECO:0000256" key="2">
    <source>
        <dbReference type="ARBA" id="ARBA00023125"/>
    </source>
</evidence>
<reference evidence="5 6" key="1">
    <citation type="submission" date="2018-12" db="EMBL/GenBank/DDBJ databases">
        <title>Bacillus ochoae sp. nov., Paenibacillus whitsoniae sp. nov., Paenibacillus spiritus sp. nov. Isolated from the Mars Exploration Rover during spacecraft assembly.</title>
        <authorList>
            <person name="Seuylemezian A."/>
            <person name="Vaishampayan P."/>
        </authorList>
    </citation>
    <scope>NUCLEOTIDE SEQUENCE [LARGE SCALE GENOMIC DNA]</scope>
    <source>
        <strain evidence="5 6">MER 54</strain>
    </source>
</reference>
<dbReference type="PANTHER" id="PTHR43280:SF28">
    <property type="entry name" value="HTH-TYPE TRANSCRIPTIONAL ACTIVATOR RHAS"/>
    <property type="match status" value="1"/>
</dbReference>
<dbReference type="Pfam" id="PF12833">
    <property type="entry name" value="HTH_18"/>
    <property type="match status" value="1"/>
</dbReference>
<evidence type="ECO:0000313" key="6">
    <source>
        <dbReference type="Proteomes" id="UP000276128"/>
    </source>
</evidence>
<keyword evidence="3" id="KW-0804">Transcription</keyword>
<protein>
    <submittedName>
        <fullName evidence="5">AraC family transcriptional regulator</fullName>
    </submittedName>
</protein>
<dbReference type="SUPFAM" id="SSF46689">
    <property type="entry name" value="Homeodomain-like"/>
    <property type="match status" value="2"/>
</dbReference>
<dbReference type="Pfam" id="PF02311">
    <property type="entry name" value="AraC_binding"/>
    <property type="match status" value="1"/>
</dbReference>
<name>A0A430JJL3_9BACL</name>
<keyword evidence="6" id="KW-1185">Reference proteome</keyword>
<dbReference type="InterPro" id="IPR018060">
    <property type="entry name" value="HTH_AraC"/>
</dbReference>
<dbReference type="SMART" id="SM00342">
    <property type="entry name" value="HTH_ARAC"/>
    <property type="match status" value="1"/>
</dbReference>
<dbReference type="Proteomes" id="UP000276128">
    <property type="component" value="Unassembled WGS sequence"/>
</dbReference>
<dbReference type="InterPro" id="IPR020449">
    <property type="entry name" value="Tscrpt_reg_AraC-type_HTH"/>
</dbReference>
<proteinExistence type="predicted"/>
<dbReference type="InterPro" id="IPR009057">
    <property type="entry name" value="Homeodomain-like_sf"/>
</dbReference>
<dbReference type="Gene3D" id="2.60.120.280">
    <property type="entry name" value="Regulatory protein AraC"/>
    <property type="match status" value="1"/>
</dbReference>
<dbReference type="Gene3D" id="1.10.10.60">
    <property type="entry name" value="Homeodomain-like"/>
    <property type="match status" value="2"/>
</dbReference>
<feature type="domain" description="HTH araC/xylS-type" evidence="4">
    <location>
        <begin position="170"/>
        <end position="268"/>
    </location>
</feature>
<dbReference type="EMBL" id="RXHU01000011">
    <property type="protein sequence ID" value="RTE11244.1"/>
    <property type="molecule type" value="Genomic_DNA"/>
</dbReference>
<dbReference type="GO" id="GO:0043565">
    <property type="term" value="F:sequence-specific DNA binding"/>
    <property type="evidence" value="ECO:0007669"/>
    <property type="project" value="InterPro"/>
</dbReference>
<dbReference type="SUPFAM" id="SSF51215">
    <property type="entry name" value="Regulatory protein AraC"/>
    <property type="match status" value="1"/>
</dbReference>
<dbReference type="RefSeq" id="WP_126139695.1">
    <property type="nucleotide sequence ID" value="NZ_RXHU01000011.1"/>
</dbReference>
<sequence>MQLTSHLFYHLKMSLLGAKHSVCPPTWERNDFIPGYHKLYYISDGFGQITVNGTAYAPQKGQLFFAPAGVIQSYTVTQASPYTMYWCHFTSNLDFHPLFRALRLPAIISVQHPSVVVGHFQQLIQHSSHSTLTASLKIQSALQELIAYYIDHADRKSERDASMPSLSKLIETIQYIDANLNKELSIHDLSQYAYFHPNYFIRLFKSHLGVSPMKYIFDRRLEKAKELLVCSAISIHEVAKMTGFQDPSHFSAAFKKHVGVSPSEFRQSKS</sequence>
<evidence type="ECO:0000256" key="1">
    <source>
        <dbReference type="ARBA" id="ARBA00023015"/>
    </source>
</evidence>
<organism evidence="5 6">
    <name type="scientific">Paenibacillus whitsoniae</name>
    <dbReference type="NCBI Taxonomy" id="2496558"/>
    <lineage>
        <taxon>Bacteria</taxon>
        <taxon>Bacillati</taxon>
        <taxon>Bacillota</taxon>
        <taxon>Bacilli</taxon>
        <taxon>Bacillales</taxon>
        <taxon>Paenibacillaceae</taxon>
        <taxon>Paenibacillus</taxon>
    </lineage>
</organism>
<evidence type="ECO:0000313" key="5">
    <source>
        <dbReference type="EMBL" id="RTE11244.1"/>
    </source>
</evidence>